<keyword evidence="5" id="KW-0670">Pyruvate</keyword>
<comment type="similarity">
    <text evidence="2">Belongs to the hyi family.</text>
</comment>
<evidence type="ECO:0000313" key="6">
    <source>
        <dbReference type="Proteomes" id="UP000199006"/>
    </source>
</evidence>
<name>A0A1I4H172_9FIRM</name>
<feature type="domain" description="Xylose isomerase-like TIM barrel" evidence="4">
    <location>
        <begin position="22"/>
        <end position="248"/>
    </location>
</feature>
<dbReference type="Proteomes" id="UP000199006">
    <property type="component" value="Unassembled WGS sequence"/>
</dbReference>
<dbReference type="STRING" id="29563.SAMN02983006_00942"/>
<dbReference type="SUPFAM" id="SSF51658">
    <property type="entry name" value="Xylose isomerase-like"/>
    <property type="match status" value="1"/>
</dbReference>
<dbReference type="Pfam" id="PF01261">
    <property type="entry name" value="AP_endonuc_2"/>
    <property type="match status" value="1"/>
</dbReference>
<evidence type="ECO:0000256" key="1">
    <source>
        <dbReference type="ARBA" id="ARBA00023235"/>
    </source>
</evidence>
<feature type="active site" description="Proton donor/acceptor" evidence="3">
    <location>
        <position position="144"/>
    </location>
</feature>
<gene>
    <name evidence="5" type="ORF">SAMN02983006_00942</name>
</gene>
<evidence type="ECO:0000256" key="2">
    <source>
        <dbReference type="PIRNR" id="PIRNR006241"/>
    </source>
</evidence>
<keyword evidence="6" id="KW-1185">Reference proteome</keyword>
<dbReference type="PIRSF" id="PIRSF006241">
    <property type="entry name" value="HyI"/>
    <property type="match status" value="1"/>
</dbReference>
<organism evidence="5 6">
    <name type="scientific">Halanaerobium salsuginis</name>
    <dbReference type="NCBI Taxonomy" id="29563"/>
    <lineage>
        <taxon>Bacteria</taxon>
        <taxon>Bacillati</taxon>
        <taxon>Bacillota</taxon>
        <taxon>Clostridia</taxon>
        <taxon>Halanaerobiales</taxon>
        <taxon>Halanaerobiaceae</taxon>
        <taxon>Halanaerobium</taxon>
    </lineage>
</organism>
<dbReference type="Gene3D" id="3.20.20.150">
    <property type="entry name" value="Divalent-metal-dependent TIM barrel enzymes"/>
    <property type="match status" value="1"/>
</dbReference>
<evidence type="ECO:0000256" key="3">
    <source>
        <dbReference type="PIRSR" id="PIRSR006241-50"/>
    </source>
</evidence>
<evidence type="ECO:0000259" key="4">
    <source>
        <dbReference type="Pfam" id="PF01261"/>
    </source>
</evidence>
<reference evidence="5 6" key="1">
    <citation type="submission" date="2016-10" db="EMBL/GenBank/DDBJ databases">
        <authorList>
            <person name="de Groot N.N."/>
        </authorList>
    </citation>
    <scope>NUCLEOTIDE SEQUENCE [LARGE SCALE GENOMIC DNA]</scope>
    <source>
        <strain evidence="5 6">ATCC 51327</strain>
    </source>
</reference>
<proteinExistence type="inferred from homology"/>
<keyword evidence="1 2" id="KW-0413">Isomerase</keyword>
<dbReference type="GO" id="GO:0016853">
    <property type="term" value="F:isomerase activity"/>
    <property type="evidence" value="ECO:0007669"/>
    <property type="project" value="UniProtKB-KW"/>
</dbReference>
<dbReference type="RefSeq" id="WP_089860459.1">
    <property type="nucleotide sequence ID" value="NZ_FOTI01000009.1"/>
</dbReference>
<dbReference type="OrthoDB" id="9786584at2"/>
<sequence>MKKSLCLETIFTDYSLPERFLLAKKAGFDYVEFWGWQNKDLSQIKETCQNNSLKIAGFSGDQDYSLLAAEERNLYLDFLEKSLIKAKFLEADYLIIHSNALGEDGKVLIDYIELSKSVKYINSYQTLIEAVKLAEKYEITLVLEALNTIQDHQGNFLNSTADAAALVRAVKSPYLKILYDIYHMQLMEGNLLNNIENYFDVIDYIHIADSPGRNEPGTGEINYQQIFKKLRQLNYQGIAGFELFPLAAAEKVAADLIDL</sequence>
<accession>A0A1I4H172</accession>
<evidence type="ECO:0000313" key="5">
    <source>
        <dbReference type="EMBL" id="SFL36062.1"/>
    </source>
</evidence>
<dbReference type="InterPro" id="IPR026040">
    <property type="entry name" value="HyI-like"/>
</dbReference>
<dbReference type="InterPro" id="IPR050417">
    <property type="entry name" value="Sugar_Epim/Isomerase"/>
</dbReference>
<dbReference type="InterPro" id="IPR013022">
    <property type="entry name" value="Xyl_isomerase-like_TIM-brl"/>
</dbReference>
<dbReference type="InterPro" id="IPR036237">
    <property type="entry name" value="Xyl_isomerase-like_sf"/>
</dbReference>
<feature type="active site" description="Proton donor/acceptor" evidence="3">
    <location>
        <position position="242"/>
    </location>
</feature>
<dbReference type="EMBL" id="FOTI01000009">
    <property type="protein sequence ID" value="SFL36062.1"/>
    <property type="molecule type" value="Genomic_DNA"/>
</dbReference>
<protein>
    <submittedName>
        <fullName evidence="5">Hydroxypyruvate isomerase</fullName>
    </submittedName>
</protein>
<dbReference type="AlphaFoldDB" id="A0A1I4H172"/>
<dbReference type="PANTHER" id="PTHR43489">
    <property type="entry name" value="ISOMERASE"/>
    <property type="match status" value="1"/>
</dbReference>